<evidence type="ECO:0000313" key="4">
    <source>
        <dbReference type="EMBL" id="CEM34474.1"/>
    </source>
</evidence>
<proteinExistence type="predicted"/>
<dbReference type="Gene3D" id="3.30.200.20">
    <property type="entry name" value="Phosphorylase Kinase, domain 1"/>
    <property type="match status" value="1"/>
</dbReference>
<evidence type="ECO:0000256" key="1">
    <source>
        <dbReference type="PROSITE-ProRule" id="PRU10141"/>
    </source>
</evidence>
<gene>
    <name evidence="4" type="ORF">Vbra_10402</name>
</gene>
<dbReference type="PROSITE" id="PS50011">
    <property type="entry name" value="PROTEIN_KINASE_DOM"/>
    <property type="match status" value="1"/>
</dbReference>
<keyword evidence="1" id="KW-0067">ATP-binding</keyword>
<dbReference type="PROSITE" id="PS00107">
    <property type="entry name" value="PROTEIN_KINASE_ATP"/>
    <property type="match status" value="1"/>
</dbReference>
<name>A0A0G4GUF8_VITBC</name>
<dbReference type="GO" id="GO:0004672">
    <property type="term" value="F:protein kinase activity"/>
    <property type="evidence" value="ECO:0007669"/>
    <property type="project" value="InterPro"/>
</dbReference>
<dbReference type="Proteomes" id="UP000041254">
    <property type="component" value="Unassembled WGS sequence"/>
</dbReference>
<feature type="compositionally biased region" description="Pro residues" evidence="2">
    <location>
        <begin position="20"/>
        <end position="36"/>
    </location>
</feature>
<feature type="binding site" evidence="1">
    <location>
        <position position="71"/>
    </location>
    <ligand>
        <name>ATP</name>
        <dbReference type="ChEBI" id="CHEBI:30616"/>
    </ligand>
</feature>
<dbReference type="STRING" id="1169540.A0A0G4GUF8"/>
<reference evidence="4 5" key="1">
    <citation type="submission" date="2014-11" db="EMBL/GenBank/DDBJ databases">
        <authorList>
            <person name="Zhu J."/>
            <person name="Qi W."/>
            <person name="Song R."/>
        </authorList>
    </citation>
    <scope>NUCLEOTIDE SEQUENCE [LARGE SCALE GENOMIC DNA]</scope>
</reference>
<dbReference type="VEuPathDB" id="CryptoDB:Vbra_10402"/>
<dbReference type="Pfam" id="PF00069">
    <property type="entry name" value="Pkinase"/>
    <property type="match status" value="1"/>
</dbReference>
<keyword evidence="5" id="KW-1185">Reference proteome</keyword>
<dbReference type="EMBL" id="CDMY01000821">
    <property type="protein sequence ID" value="CEM34474.1"/>
    <property type="molecule type" value="Genomic_DNA"/>
</dbReference>
<feature type="region of interest" description="Disordered" evidence="2">
    <location>
        <begin position="1"/>
        <end position="38"/>
    </location>
</feature>
<dbReference type="InterPro" id="IPR000719">
    <property type="entry name" value="Prot_kinase_dom"/>
</dbReference>
<feature type="domain" description="Protein kinase" evidence="3">
    <location>
        <begin position="42"/>
        <end position="110"/>
    </location>
</feature>
<keyword evidence="1" id="KW-0547">Nucleotide-binding</keyword>
<dbReference type="AlphaFoldDB" id="A0A0G4GUF8"/>
<organism evidence="4 5">
    <name type="scientific">Vitrella brassicaformis (strain CCMP3155)</name>
    <dbReference type="NCBI Taxonomy" id="1169540"/>
    <lineage>
        <taxon>Eukaryota</taxon>
        <taxon>Sar</taxon>
        <taxon>Alveolata</taxon>
        <taxon>Colpodellida</taxon>
        <taxon>Vitrellaceae</taxon>
        <taxon>Vitrella</taxon>
    </lineage>
</organism>
<dbReference type="SUPFAM" id="SSF56112">
    <property type="entry name" value="Protein kinase-like (PK-like)"/>
    <property type="match status" value="1"/>
</dbReference>
<dbReference type="OrthoDB" id="192887at2759"/>
<dbReference type="PhylomeDB" id="A0A0G4GUF8"/>
<evidence type="ECO:0000313" key="5">
    <source>
        <dbReference type="Proteomes" id="UP000041254"/>
    </source>
</evidence>
<dbReference type="InterPro" id="IPR017441">
    <property type="entry name" value="Protein_kinase_ATP_BS"/>
</dbReference>
<dbReference type="InParanoid" id="A0A0G4GUF8"/>
<protein>
    <recommendedName>
        <fullName evidence="3">Protein kinase domain-containing protein</fullName>
    </recommendedName>
</protein>
<accession>A0A0G4GUF8</accession>
<dbReference type="GO" id="GO:0005524">
    <property type="term" value="F:ATP binding"/>
    <property type="evidence" value="ECO:0007669"/>
    <property type="project" value="UniProtKB-UniRule"/>
</dbReference>
<dbReference type="InterPro" id="IPR011009">
    <property type="entry name" value="Kinase-like_dom_sf"/>
</dbReference>
<evidence type="ECO:0000256" key="2">
    <source>
        <dbReference type="SAM" id="MobiDB-lite"/>
    </source>
</evidence>
<evidence type="ECO:0000259" key="3">
    <source>
        <dbReference type="PROSITE" id="PS50011"/>
    </source>
</evidence>
<sequence>MQAPPGPPGMAHAGMTPSLAPSPPPPPRYPPPPPRSPLHEMFEVKKLLGRGAYGDVFEAVDKASGETRAVKTFAKRVNGVEAHPSTHVEVAAMRRARGHPYIVFEADDDA</sequence>